<dbReference type="GO" id="GO:0003824">
    <property type="term" value="F:catalytic activity"/>
    <property type="evidence" value="ECO:0007669"/>
    <property type="project" value="InterPro"/>
</dbReference>
<organism evidence="1 2">
    <name type="scientific">Steinernema hermaphroditum</name>
    <dbReference type="NCBI Taxonomy" id="289476"/>
    <lineage>
        <taxon>Eukaryota</taxon>
        <taxon>Metazoa</taxon>
        <taxon>Ecdysozoa</taxon>
        <taxon>Nematoda</taxon>
        <taxon>Chromadorea</taxon>
        <taxon>Rhabditida</taxon>
        <taxon>Tylenchina</taxon>
        <taxon>Panagrolaimomorpha</taxon>
        <taxon>Strongyloidoidea</taxon>
        <taxon>Steinernematidae</taxon>
        <taxon>Steinernema</taxon>
    </lineage>
</organism>
<dbReference type="Gene3D" id="3.40.50.1580">
    <property type="entry name" value="Nucleoside phosphorylase domain"/>
    <property type="match status" value="1"/>
</dbReference>
<dbReference type="GO" id="GO:0009116">
    <property type="term" value="P:nucleoside metabolic process"/>
    <property type="evidence" value="ECO:0007669"/>
    <property type="project" value="InterPro"/>
</dbReference>
<evidence type="ECO:0000313" key="2">
    <source>
        <dbReference type="Proteomes" id="UP001175271"/>
    </source>
</evidence>
<dbReference type="AlphaFoldDB" id="A0AA39I3I1"/>
<proteinExistence type="predicted"/>
<comment type="caution">
    <text evidence="1">The sequence shown here is derived from an EMBL/GenBank/DDBJ whole genome shotgun (WGS) entry which is preliminary data.</text>
</comment>
<accession>A0AA39I3I1</accession>
<reference evidence="1" key="1">
    <citation type="submission" date="2023-06" db="EMBL/GenBank/DDBJ databases">
        <title>Genomic analysis of the entomopathogenic nematode Steinernema hermaphroditum.</title>
        <authorList>
            <person name="Schwarz E.M."/>
            <person name="Heppert J.K."/>
            <person name="Baniya A."/>
            <person name="Schwartz H.T."/>
            <person name="Tan C.-H."/>
            <person name="Antoshechkin I."/>
            <person name="Sternberg P.W."/>
            <person name="Goodrich-Blair H."/>
            <person name="Dillman A.R."/>
        </authorList>
    </citation>
    <scope>NUCLEOTIDE SEQUENCE</scope>
    <source>
        <strain evidence="1">PS9179</strain>
        <tissue evidence="1">Whole animal</tissue>
    </source>
</reference>
<evidence type="ECO:0000313" key="1">
    <source>
        <dbReference type="EMBL" id="KAK0417156.1"/>
    </source>
</evidence>
<dbReference type="InterPro" id="IPR035994">
    <property type="entry name" value="Nucleoside_phosphorylase_sf"/>
</dbReference>
<gene>
    <name evidence="1" type="ORF">QR680_012859</name>
</gene>
<dbReference type="Proteomes" id="UP001175271">
    <property type="component" value="Unassembled WGS sequence"/>
</dbReference>
<dbReference type="EMBL" id="JAUCMV010000002">
    <property type="protein sequence ID" value="KAK0417156.1"/>
    <property type="molecule type" value="Genomic_DNA"/>
</dbReference>
<keyword evidence="2" id="KW-1185">Reference proteome</keyword>
<protein>
    <submittedName>
        <fullName evidence="1">Uncharacterized protein</fullName>
    </submittedName>
</protein>
<name>A0AA39I3I1_9BILA</name>
<sequence>MSTVRSTGLSSGAPFYAVYEAGLIRRENGVLTRLSSAIVCVTLLNREEGDQVKVSHEEYLEFEMRPFRLVTTYIKERI</sequence>